<dbReference type="Proteomes" id="UP000886501">
    <property type="component" value="Unassembled WGS sequence"/>
</dbReference>
<evidence type="ECO:0000313" key="2">
    <source>
        <dbReference type="Proteomes" id="UP000886501"/>
    </source>
</evidence>
<comment type="caution">
    <text evidence="1">The sequence shown here is derived from an EMBL/GenBank/DDBJ whole genome shotgun (WGS) entry which is preliminary data.</text>
</comment>
<sequence>MSCRMSRRLEPQIGTKLSSQCGILLGNPHLAAYVRTRVVDLVDGTDRVMKLLIKCLTTLPNLHTLEIVLMWKGETVQSFATAPEKTKLQLQLQQVRTFALPPHGALVIEVLRY</sequence>
<protein>
    <submittedName>
        <fullName evidence="1">Uncharacterized protein</fullName>
    </submittedName>
</protein>
<reference evidence="1" key="2">
    <citation type="journal article" date="2020" name="Nat. Commun.">
        <title>Large-scale genome sequencing of mycorrhizal fungi provides insights into the early evolution of symbiotic traits.</title>
        <authorList>
            <person name="Miyauchi S."/>
            <person name="Kiss E."/>
            <person name="Kuo A."/>
            <person name="Drula E."/>
            <person name="Kohler A."/>
            <person name="Sanchez-Garcia M."/>
            <person name="Morin E."/>
            <person name="Andreopoulos B."/>
            <person name="Barry K.W."/>
            <person name="Bonito G."/>
            <person name="Buee M."/>
            <person name="Carver A."/>
            <person name="Chen C."/>
            <person name="Cichocki N."/>
            <person name="Clum A."/>
            <person name="Culley D."/>
            <person name="Crous P.W."/>
            <person name="Fauchery L."/>
            <person name="Girlanda M."/>
            <person name="Hayes R.D."/>
            <person name="Keri Z."/>
            <person name="LaButti K."/>
            <person name="Lipzen A."/>
            <person name="Lombard V."/>
            <person name="Magnuson J."/>
            <person name="Maillard F."/>
            <person name="Murat C."/>
            <person name="Nolan M."/>
            <person name="Ohm R.A."/>
            <person name="Pangilinan J."/>
            <person name="Pereira M.F."/>
            <person name="Perotto S."/>
            <person name="Peter M."/>
            <person name="Pfister S."/>
            <person name="Riley R."/>
            <person name="Sitrit Y."/>
            <person name="Stielow J.B."/>
            <person name="Szollosi G."/>
            <person name="Zifcakova L."/>
            <person name="Stursova M."/>
            <person name="Spatafora J.W."/>
            <person name="Tedersoo L."/>
            <person name="Vaario L.M."/>
            <person name="Yamada A."/>
            <person name="Yan M."/>
            <person name="Wang P."/>
            <person name="Xu J."/>
            <person name="Bruns T."/>
            <person name="Baldrian P."/>
            <person name="Vilgalys R."/>
            <person name="Dunand C."/>
            <person name="Henrissat B."/>
            <person name="Grigoriev I.V."/>
            <person name="Hibbett D."/>
            <person name="Nagy L.G."/>
            <person name="Martin F.M."/>
        </authorList>
    </citation>
    <scope>NUCLEOTIDE SEQUENCE</scope>
    <source>
        <strain evidence="1">P2</strain>
    </source>
</reference>
<evidence type="ECO:0000313" key="1">
    <source>
        <dbReference type="EMBL" id="KAF9645994.1"/>
    </source>
</evidence>
<name>A0ACB6Z920_THEGA</name>
<proteinExistence type="predicted"/>
<keyword evidence="2" id="KW-1185">Reference proteome</keyword>
<organism evidence="1 2">
    <name type="scientific">Thelephora ganbajun</name>
    <name type="common">Ganba fungus</name>
    <dbReference type="NCBI Taxonomy" id="370292"/>
    <lineage>
        <taxon>Eukaryota</taxon>
        <taxon>Fungi</taxon>
        <taxon>Dikarya</taxon>
        <taxon>Basidiomycota</taxon>
        <taxon>Agaricomycotina</taxon>
        <taxon>Agaricomycetes</taxon>
        <taxon>Thelephorales</taxon>
        <taxon>Thelephoraceae</taxon>
        <taxon>Thelephora</taxon>
    </lineage>
</organism>
<gene>
    <name evidence="1" type="ORF">BDM02DRAFT_3189245</name>
</gene>
<accession>A0ACB6Z920</accession>
<dbReference type="EMBL" id="MU118071">
    <property type="protein sequence ID" value="KAF9645994.1"/>
    <property type="molecule type" value="Genomic_DNA"/>
</dbReference>
<reference evidence="1" key="1">
    <citation type="submission" date="2019-10" db="EMBL/GenBank/DDBJ databases">
        <authorList>
            <consortium name="DOE Joint Genome Institute"/>
            <person name="Kuo A."/>
            <person name="Miyauchi S."/>
            <person name="Kiss E."/>
            <person name="Drula E."/>
            <person name="Kohler A."/>
            <person name="Sanchez-Garcia M."/>
            <person name="Andreopoulos B."/>
            <person name="Barry K.W."/>
            <person name="Bonito G."/>
            <person name="Buee M."/>
            <person name="Carver A."/>
            <person name="Chen C."/>
            <person name="Cichocki N."/>
            <person name="Clum A."/>
            <person name="Culley D."/>
            <person name="Crous P.W."/>
            <person name="Fauchery L."/>
            <person name="Girlanda M."/>
            <person name="Hayes R."/>
            <person name="Keri Z."/>
            <person name="Labutti K."/>
            <person name="Lipzen A."/>
            <person name="Lombard V."/>
            <person name="Magnuson J."/>
            <person name="Maillard F."/>
            <person name="Morin E."/>
            <person name="Murat C."/>
            <person name="Nolan M."/>
            <person name="Ohm R."/>
            <person name="Pangilinan J."/>
            <person name="Pereira M."/>
            <person name="Perotto S."/>
            <person name="Peter M."/>
            <person name="Riley R."/>
            <person name="Sitrit Y."/>
            <person name="Stielow B."/>
            <person name="Szollosi G."/>
            <person name="Zifcakova L."/>
            <person name="Stursova M."/>
            <person name="Spatafora J.W."/>
            <person name="Tedersoo L."/>
            <person name="Vaario L.-M."/>
            <person name="Yamada A."/>
            <person name="Yan M."/>
            <person name="Wang P."/>
            <person name="Xu J."/>
            <person name="Bruns T."/>
            <person name="Baldrian P."/>
            <person name="Vilgalys R."/>
            <person name="Henrissat B."/>
            <person name="Grigoriev I.V."/>
            <person name="Hibbett D."/>
            <person name="Nagy L.G."/>
            <person name="Martin F.M."/>
        </authorList>
    </citation>
    <scope>NUCLEOTIDE SEQUENCE</scope>
    <source>
        <strain evidence="1">P2</strain>
    </source>
</reference>